<accession>A0A916LCB5</accession>
<dbReference type="Proteomes" id="UP000039021">
    <property type="component" value="Unassembled WGS sequence"/>
</dbReference>
<protein>
    <submittedName>
        <fullName evidence="2">Uncharacterized protein</fullName>
    </submittedName>
</protein>
<feature type="region of interest" description="Disordered" evidence="1">
    <location>
        <begin position="83"/>
        <end position="104"/>
    </location>
</feature>
<evidence type="ECO:0000256" key="1">
    <source>
        <dbReference type="SAM" id="MobiDB-lite"/>
    </source>
</evidence>
<evidence type="ECO:0000313" key="3">
    <source>
        <dbReference type="Proteomes" id="UP000039021"/>
    </source>
</evidence>
<evidence type="ECO:0000313" key="2">
    <source>
        <dbReference type="EMBL" id="COY66764.1"/>
    </source>
</evidence>
<name>A0A916LCB5_MYCTX</name>
<organism evidence="2 3">
    <name type="scientific">Mycobacterium tuberculosis</name>
    <dbReference type="NCBI Taxonomy" id="1773"/>
    <lineage>
        <taxon>Bacteria</taxon>
        <taxon>Bacillati</taxon>
        <taxon>Actinomycetota</taxon>
        <taxon>Actinomycetes</taxon>
        <taxon>Mycobacteriales</taxon>
        <taxon>Mycobacteriaceae</taxon>
        <taxon>Mycobacterium</taxon>
        <taxon>Mycobacterium tuberculosis complex</taxon>
    </lineage>
</organism>
<sequence>MVVPFCPMATYTQRTCFLGSPDSQFCRWLRMVSTQTAVLPVLRSPMISWRWPRPIGVIASIALIPVCNGSFTPCRCTTEGAWSSSARRVSESTSPRPSIGWPSG</sequence>
<dbReference type="EMBL" id="CSBK01001439">
    <property type="protein sequence ID" value="COY66764.1"/>
    <property type="molecule type" value="Genomic_DNA"/>
</dbReference>
<feature type="compositionally biased region" description="Low complexity" evidence="1">
    <location>
        <begin position="83"/>
        <end position="94"/>
    </location>
</feature>
<comment type="caution">
    <text evidence="2">The sequence shown here is derived from an EMBL/GenBank/DDBJ whole genome shotgun (WGS) entry which is preliminary data.</text>
</comment>
<gene>
    <name evidence="2" type="ORF">ERS007739_02950</name>
</gene>
<reference evidence="3" key="1">
    <citation type="submission" date="2015-03" db="EMBL/GenBank/DDBJ databases">
        <authorList>
            <consortium name="Pathogen Informatics"/>
        </authorList>
    </citation>
    <scope>NUCLEOTIDE SEQUENCE [LARGE SCALE GENOMIC DNA]</scope>
    <source>
        <strain evidence="3">N09902308</strain>
    </source>
</reference>
<proteinExistence type="predicted"/>
<dbReference type="AlphaFoldDB" id="A0A916LCB5"/>